<evidence type="ECO:0000256" key="4">
    <source>
        <dbReference type="PROSITE-ProRule" id="PRU00723"/>
    </source>
</evidence>
<feature type="region of interest" description="Disordered" evidence="5">
    <location>
        <begin position="96"/>
        <end position="134"/>
    </location>
</feature>
<proteinExistence type="predicted"/>
<dbReference type="Gene3D" id="3.30.1370.210">
    <property type="match status" value="1"/>
</dbReference>
<keyword evidence="1 4" id="KW-0479">Metal-binding</keyword>
<evidence type="ECO:0000259" key="6">
    <source>
        <dbReference type="PROSITE" id="PS50103"/>
    </source>
</evidence>
<dbReference type="InterPro" id="IPR036855">
    <property type="entry name" value="Znf_CCCH_sf"/>
</dbReference>
<keyword evidence="3 4" id="KW-0862">Zinc</keyword>
<organism evidence="7 8">
    <name type="scientific">Citrus unshiu</name>
    <name type="common">Satsuma mandarin</name>
    <name type="synonym">Citrus nobilis var. unshiu</name>
    <dbReference type="NCBI Taxonomy" id="55188"/>
    <lineage>
        <taxon>Eukaryota</taxon>
        <taxon>Viridiplantae</taxon>
        <taxon>Streptophyta</taxon>
        <taxon>Embryophyta</taxon>
        <taxon>Tracheophyta</taxon>
        <taxon>Spermatophyta</taxon>
        <taxon>Magnoliopsida</taxon>
        <taxon>eudicotyledons</taxon>
        <taxon>Gunneridae</taxon>
        <taxon>Pentapetalae</taxon>
        <taxon>rosids</taxon>
        <taxon>malvids</taxon>
        <taxon>Sapindales</taxon>
        <taxon>Rutaceae</taxon>
        <taxon>Aurantioideae</taxon>
        <taxon>Citrus</taxon>
    </lineage>
</organism>
<dbReference type="AlphaFoldDB" id="A0A2H5QLZ2"/>
<dbReference type="InterPro" id="IPR000571">
    <property type="entry name" value="Znf_CCCH"/>
</dbReference>
<feature type="compositionally biased region" description="Low complexity" evidence="5">
    <location>
        <begin position="116"/>
        <end position="125"/>
    </location>
</feature>
<evidence type="ECO:0000313" key="7">
    <source>
        <dbReference type="EMBL" id="GAY65632.1"/>
    </source>
</evidence>
<dbReference type="Proteomes" id="UP000236630">
    <property type="component" value="Unassembled WGS sequence"/>
</dbReference>
<dbReference type="Gene3D" id="4.10.1000.10">
    <property type="entry name" value="Zinc finger, CCCH-type"/>
    <property type="match status" value="1"/>
</dbReference>
<evidence type="ECO:0000256" key="3">
    <source>
        <dbReference type="ARBA" id="ARBA00022833"/>
    </source>
</evidence>
<evidence type="ECO:0000256" key="5">
    <source>
        <dbReference type="SAM" id="MobiDB-lite"/>
    </source>
</evidence>
<dbReference type="PROSITE" id="PS50103">
    <property type="entry name" value="ZF_C3H1"/>
    <property type="match status" value="2"/>
</dbReference>
<evidence type="ECO:0000256" key="1">
    <source>
        <dbReference type="ARBA" id="ARBA00022723"/>
    </source>
</evidence>
<keyword evidence="2 4" id="KW-0863">Zinc-finger</keyword>
<accession>A0A2H5QLZ2</accession>
<protein>
    <recommendedName>
        <fullName evidence="6">C3H1-type domain-containing protein</fullName>
    </recommendedName>
</protein>
<keyword evidence="8" id="KW-1185">Reference proteome</keyword>
<gene>
    <name evidence="7" type="ORF">CUMW_242620</name>
</gene>
<feature type="zinc finger region" description="C3H1-type" evidence="4">
    <location>
        <begin position="38"/>
        <end position="64"/>
    </location>
</feature>
<feature type="domain" description="C3H1-type" evidence="6">
    <location>
        <begin position="38"/>
        <end position="64"/>
    </location>
</feature>
<dbReference type="PANTHER" id="PTHR44489">
    <property type="match status" value="1"/>
</dbReference>
<dbReference type="SUPFAM" id="SSF90229">
    <property type="entry name" value="CCCH zinc finger"/>
    <property type="match status" value="1"/>
</dbReference>
<name>A0A2H5QLZ2_CITUN</name>
<dbReference type="GO" id="GO:0008270">
    <property type="term" value="F:zinc ion binding"/>
    <property type="evidence" value="ECO:0007669"/>
    <property type="project" value="UniProtKB-KW"/>
</dbReference>
<evidence type="ECO:0000256" key="2">
    <source>
        <dbReference type="ARBA" id="ARBA00022771"/>
    </source>
</evidence>
<feature type="compositionally biased region" description="Basic and acidic residues" evidence="5">
    <location>
        <begin position="96"/>
        <end position="106"/>
    </location>
</feature>
<evidence type="ECO:0000313" key="8">
    <source>
        <dbReference type="Proteomes" id="UP000236630"/>
    </source>
</evidence>
<sequence length="184" mass="20223">MGSSIFFEGIVQTHNQRERSFFTPINGRAGGGVGGGWPTNKVVCVYFLEGRCNRNPCRFAHTESSSLLLSNPKLAKKSPPSYNRLKNNLWVSSGSEDRIPHVRNRENPGYTGPKNSSSASSTVSDESGDKSTSKKTTLKNVCCHWLLGNCVRGDECRFLHSWFCGEGLTMLAKLEGHEKALLGI</sequence>
<reference evidence="7 8" key="1">
    <citation type="journal article" date="2017" name="Front. Genet.">
        <title>Draft sequencing of the heterozygous diploid genome of Satsuma (Citrus unshiu Marc.) using a hybrid assembly approach.</title>
        <authorList>
            <person name="Shimizu T."/>
            <person name="Tanizawa Y."/>
            <person name="Mochizuki T."/>
            <person name="Nagasaki H."/>
            <person name="Yoshioka T."/>
            <person name="Toyoda A."/>
            <person name="Fujiyama A."/>
            <person name="Kaminuma E."/>
            <person name="Nakamura Y."/>
        </authorList>
    </citation>
    <scope>NUCLEOTIDE SEQUENCE [LARGE SCALE GENOMIC DNA]</scope>
    <source>
        <strain evidence="8">cv. Miyagawa wase</strain>
    </source>
</reference>
<dbReference type="SMART" id="SM00356">
    <property type="entry name" value="ZnF_C3H1"/>
    <property type="match status" value="2"/>
</dbReference>
<dbReference type="EMBL" id="BDQV01000500">
    <property type="protein sequence ID" value="GAY65632.1"/>
    <property type="molecule type" value="Genomic_DNA"/>
</dbReference>
<feature type="domain" description="C3H1-type" evidence="6">
    <location>
        <begin position="136"/>
        <end position="163"/>
    </location>
</feature>
<dbReference type="Pfam" id="PF00642">
    <property type="entry name" value="zf-CCCH"/>
    <property type="match status" value="1"/>
</dbReference>
<comment type="caution">
    <text evidence="7">The sequence shown here is derived from an EMBL/GenBank/DDBJ whole genome shotgun (WGS) entry which is preliminary data.</text>
</comment>
<dbReference type="PANTHER" id="PTHR44489:SF14">
    <property type="entry name" value="ZINC FINGER CCCH DOMAIN-CONTAINING PROTEIN 59-RELATED"/>
    <property type="match status" value="1"/>
</dbReference>
<feature type="zinc finger region" description="C3H1-type" evidence="4">
    <location>
        <begin position="136"/>
        <end position="163"/>
    </location>
</feature>
<dbReference type="InterPro" id="IPR044715">
    <property type="entry name" value="WDR86-like"/>
</dbReference>